<evidence type="ECO:0000259" key="2">
    <source>
        <dbReference type="PROSITE" id="PS50234"/>
    </source>
</evidence>
<name>A0A2S7KTV5_9FLAO</name>
<evidence type="ECO:0000313" key="4">
    <source>
        <dbReference type="Proteomes" id="UP000239800"/>
    </source>
</evidence>
<protein>
    <recommendedName>
        <fullName evidence="2">VWFA domain-containing protein</fullName>
    </recommendedName>
</protein>
<dbReference type="SMART" id="SM00327">
    <property type="entry name" value="VWA"/>
    <property type="match status" value="1"/>
</dbReference>
<dbReference type="PANTHER" id="PTHR22550:SF18">
    <property type="entry name" value="VWFA DOMAIN-CONTAINING PROTEIN"/>
    <property type="match status" value="1"/>
</dbReference>
<dbReference type="PANTHER" id="PTHR22550">
    <property type="entry name" value="SPORE GERMINATION PROTEIN"/>
    <property type="match status" value="1"/>
</dbReference>
<evidence type="ECO:0000256" key="1">
    <source>
        <dbReference type="SAM" id="Phobius"/>
    </source>
</evidence>
<dbReference type="Gene3D" id="3.40.50.410">
    <property type="entry name" value="von Willebrand factor, type A domain"/>
    <property type="match status" value="1"/>
</dbReference>
<keyword evidence="1" id="KW-1133">Transmembrane helix</keyword>
<comment type="caution">
    <text evidence="3">The sequence shown here is derived from an EMBL/GenBank/DDBJ whole genome shotgun (WGS) entry which is preliminary data.</text>
</comment>
<keyword evidence="1" id="KW-0472">Membrane</keyword>
<proteinExistence type="predicted"/>
<reference evidence="3 4" key="1">
    <citation type="submission" date="2016-11" db="EMBL/GenBank/DDBJ databases">
        <title>Trade-off between light-utilization and light-protection in marine flavobacteria.</title>
        <authorList>
            <person name="Kumagai Y."/>
        </authorList>
    </citation>
    <scope>NUCLEOTIDE SEQUENCE [LARGE SCALE GENOMIC DNA]</scope>
    <source>
        <strain evidence="3 4">NBRC 107741</strain>
    </source>
</reference>
<dbReference type="SUPFAM" id="SSF53300">
    <property type="entry name" value="vWA-like"/>
    <property type="match status" value="1"/>
</dbReference>
<feature type="transmembrane region" description="Helical" evidence="1">
    <location>
        <begin position="288"/>
        <end position="310"/>
    </location>
</feature>
<dbReference type="EMBL" id="MQUB01000001">
    <property type="protein sequence ID" value="PQB06069.1"/>
    <property type="molecule type" value="Genomic_DNA"/>
</dbReference>
<dbReference type="AlphaFoldDB" id="A0A2S7KTV5"/>
<evidence type="ECO:0000313" key="3">
    <source>
        <dbReference type="EMBL" id="PQB06069.1"/>
    </source>
</evidence>
<dbReference type="Proteomes" id="UP000239800">
    <property type="component" value="Unassembled WGS sequence"/>
</dbReference>
<keyword evidence="4" id="KW-1185">Reference proteome</keyword>
<dbReference type="InterPro" id="IPR036465">
    <property type="entry name" value="vWFA_dom_sf"/>
</dbReference>
<dbReference type="InterPro" id="IPR050768">
    <property type="entry name" value="UPF0353/GerABKA_families"/>
</dbReference>
<dbReference type="PROSITE" id="PS50234">
    <property type="entry name" value="VWFA"/>
    <property type="match status" value="1"/>
</dbReference>
<organism evidence="3 4">
    <name type="scientific">Aureitalea marina</name>
    <dbReference type="NCBI Taxonomy" id="930804"/>
    <lineage>
        <taxon>Bacteria</taxon>
        <taxon>Pseudomonadati</taxon>
        <taxon>Bacteroidota</taxon>
        <taxon>Flavobacteriia</taxon>
        <taxon>Flavobacteriales</taxon>
        <taxon>Flavobacteriaceae</taxon>
        <taxon>Aureitalea</taxon>
    </lineage>
</organism>
<dbReference type="InterPro" id="IPR002035">
    <property type="entry name" value="VWF_A"/>
</dbReference>
<sequence length="324" mass="36142">MFWLLLLPLIVILLPPLKYRTESLYAPYFDRLAKIKGEKPSEGVQIARRNAVAQLFLFIIWGLLILAASSPQLVGEPEKQIKTARNFLINVDISLSMETTDWVNKEGNRVTRWQAVKEVMNEFIERRQGDRMGLILFGTQAYLQSPFTDDLQVIEALLNESEVGMAGAKTAIGNSIGKSVELFEQDSIQKKVMVLITDGADSGSELNPIQAARLAAVDSIKIYTIGIGTTGPQTYELDEYTLTEIAKASGGQYFQASDRERLEAVYGELDDLEPIEYENNDYIPKRLLFYYPLMGALVLALGYQVIFGLLSTGKKIISKARADG</sequence>
<dbReference type="Pfam" id="PF13519">
    <property type="entry name" value="VWA_2"/>
    <property type="match status" value="1"/>
</dbReference>
<dbReference type="OrthoDB" id="6206554at2"/>
<accession>A0A2S7KTV5</accession>
<keyword evidence="1" id="KW-0812">Transmembrane</keyword>
<gene>
    <name evidence="3" type="ORF">BST85_12240</name>
</gene>
<feature type="domain" description="VWFA" evidence="2">
    <location>
        <begin position="92"/>
        <end position="269"/>
    </location>
</feature>